<evidence type="ECO:0000259" key="6">
    <source>
        <dbReference type="Pfam" id="PF03168"/>
    </source>
</evidence>
<keyword evidence="4 5" id="KW-0472">Membrane</keyword>
<keyword evidence="3 5" id="KW-1133">Transmembrane helix</keyword>
<comment type="subcellular location">
    <subcellularLocation>
        <location evidence="1">Membrane</location>
        <topology evidence="1">Single-pass membrane protein</topology>
    </subcellularLocation>
</comment>
<evidence type="ECO:0000313" key="8">
    <source>
        <dbReference type="Proteomes" id="UP000822688"/>
    </source>
</evidence>
<sequence>MTSKLMSNMSRTFSNSGFSRTYSSAPKPFQFTKLHQANMSPLPTPSHHKPKKDRRGTCMAVCCCCFTGCISMLITAAIGLGIAALIIWLVLRPIHIPTYQLQDVTFSQFLYTPASHTLDATYAYTIVADNPNGKIGIQYDYINIDSSYMGHVLTPSTSIPGFYHGHRNVTKIPVKFATTGFELNAVEGEALKEQMTTGSNVTLVMHVDVRAQLKIGVVRTPSYTVHVICDVNIKPPVRVGAPATVACRKA</sequence>
<comment type="caution">
    <text evidence="7">The sequence shown here is derived from an EMBL/GenBank/DDBJ whole genome shotgun (WGS) entry which is preliminary data.</text>
</comment>
<dbReference type="Pfam" id="PF03168">
    <property type="entry name" value="LEA_2"/>
    <property type="match status" value="1"/>
</dbReference>
<evidence type="ECO:0000256" key="1">
    <source>
        <dbReference type="ARBA" id="ARBA00004167"/>
    </source>
</evidence>
<feature type="domain" description="Late embryogenesis abundant protein LEA-2 subgroup" evidence="6">
    <location>
        <begin position="128"/>
        <end position="226"/>
    </location>
</feature>
<proteinExistence type="predicted"/>
<evidence type="ECO:0000256" key="3">
    <source>
        <dbReference type="ARBA" id="ARBA00022989"/>
    </source>
</evidence>
<dbReference type="GO" id="GO:0005886">
    <property type="term" value="C:plasma membrane"/>
    <property type="evidence" value="ECO:0007669"/>
    <property type="project" value="TreeGrafter"/>
</dbReference>
<evidence type="ECO:0000256" key="2">
    <source>
        <dbReference type="ARBA" id="ARBA00022692"/>
    </source>
</evidence>
<dbReference type="InterPro" id="IPR044839">
    <property type="entry name" value="NDR1-like"/>
</dbReference>
<evidence type="ECO:0000256" key="5">
    <source>
        <dbReference type="SAM" id="Phobius"/>
    </source>
</evidence>
<keyword evidence="2 5" id="KW-0812">Transmembrane</keyword>
<dbReference type="PANTHER" id="PTHR31234">
    <property type="entry name" value="LATE EMBRYOGENESIS ABUNDANT (LEA) HYDROXYPROLINE-RICH GLYCOPROTEIN FAMILY"/>
    <property type="match status" value="1"/>
</dbReference>
<name>A0A8T0J361_CERPU</name>
<evidence type="ECO:0000313" key="7">
    <source>
        <dbReference type="EMBL" id="KAG0589183.1"/>
    </source>
</evidence>
<keyword evidence="8" id="KW-1185">Reference proteome</keyword>
<gene>
    <name evidence="7" type="ORF">KC19_1G002000</name>
</gene>
<dbReference type="Proteomes" id="UP000822688">
    <property type="component" value="Chromosome 1"/>
</dbReference>
<accession>A0A8T0J361</accession>
<dbReference type="InterPro" id="IPR004864">
    <property type="entry name" value="LEA_2"/>
</dbReference>
<evidence type="ECO:0000256" key="4">
    <source>
        <dbReference type="ARBA" id="ARBA00023136"/>
    </source>
</evidence>
<reference evidence="7" key="1">
    <citation type="submission" date="2020-06" db="EMBL/GenBank/DDBJ databases">
        <title>WGS assembly of Ceratodon purpureus strain R40.</title>
        <authorList>
            <person name="Carey S.B."/>
            <person name="Jenkins J."/>
            <person name="Shu S."/>
            <person name="Lovell J.T."/>
            <person name="Sreedasyam A."/>
            <person name="Maumus F."/>
            <person name="Tiley G.P."/>
            <person name="Fernandez-Pozo N."/>
            <person name="Barry K."/>
            <person name="Chen C."/>
            <person name="Wang M."/>
            <person name="Lipzen A."/>
            <person name="Daum C."/>
            <person name="Saski C.A."/>
            <person name="Payton A.C."/>
            <person name="Mcbreen J.C."/>
            <person name="Conrad R.E."/>
            <person name="Kollar L.M."/>
            <person name="Olsson S."/>
            <person name="Huttunen S."/>
            <person name="Landis J.B."/>
            <person name="Wickett N.J."/>
            <person name="Johnson M.G."/>
            <person name="Rensing S.A."/>
            <person name="Grimwood J."/>
            <person name="Schmutz J."/>
            <person name="Mcdaniel S.F."/>
        </authorList>
    </citation>
    <scope>NUCLEOTIDE SEQUENCE</scope>
    <source>
        <strain evidence="7">R40</strain>
    </source>
</reference>
<dbReference type="GO" id="GO:0098542">
    <property type="term" value="P:defense response to other organism"/>
    <property type="evidence" value="ECO:0007669"/>
    <property type="project" value="InterPro"/>
</dbReference>
<dbReference type="EMBL" id="CM026421">
    <property type="protein sequence ID" value="KAG0589183.1"/>
    <property type="molecule type" value="Genomic_DNA"/>
</dbReference>
<dbReference type="AlphaFoldDB" id="A0A8T0J361"/>
<feature type="transmembrane region" description="Helical" evidence="5">
    <location>
        <begin position="58"/>
        <end position="91"/>
    </location>
</feature>
<organism evidence="7 8">
    <name type="scientific">Ceratodon purpureus</name>
    <name type="common">Fire moss</name>
    <name type="synonym">Dicranum purpureum</name>
    <dbReference type="NCBI Taxonomy" id="3225"/>
    <lineage>
        <taxon>Eukaryota</taxon>
        <taxon>Viridiplantae</taxon>
        <taxon>Streptophyta</taxon>
        <taxon>Embryophyta</taxon>
        <taxon>Bryophyta</taxon>
        <taxon>Bryophytina</taxon>
        <taxon>Bryopsida</taxon>
        <taxon>Dicranidae</taxon>
        <taxon>Pseudoditrichales</taxon>
        <taxon>Ditrichaceae</taxon>
        <taxon>Ceratodon</taxon>
    </lineage>
</organism>
<protein>
    <recommendedName>
        <fullName evidence="6">Late embryogenesis abundant protein LEA-2 subgroup domain-containing protein</fullName>
    </recommendedName>
</protein>
<dbReference type="PANTHER" id="PTHR31234:SF2">
    <property type="entry name" value="OS05G0199100 PROTEIN"/>
    <property type="match status" value="1"/>
</dbReference>